<feature type="region of interest" description="Disordered" evidence="1">
    <location>
        <begin position="148"/>
        <end position="187"/>
    </location>
</feature>
<evidence type="ECO:0000313" key="3">
    <source>
        <dbReference type="EMBL" id="MBE4752519.1"/>
    </source>
</evidence>
<gene>
    <name evidence="3" type="ORF">G4177_30575</name>
</gene>
<organism evidence="3 4">
    <name type="scientific">Corallococcus soli</name>
    <dbReference type="NCBI Taxonomy" id="2710757"/>
    <lineage>
        <taxon>Bacteria</taxon>
        <taxon>Pseudomonadati</taxon>
        <taxon>Myxococcota</taxon>
        <taxon>Myxococcia</taxon>
        <taxon>Myxococcales</taxon>
        <taxon>Cystobacterineae</taxon>
        <taxon>Myxococcaceae</taxon>
        <taxon>Corallococcus</taxon>
    </lineage>
</organism>
<feature type="compositionally biased region" description="Low complexity" evidence="1">
    <location>
        <begin position="152"/>
        <end position="173"/>
    </location>
</feature>
<evidence type="ECO:0000256" key="1">
    <source>
        <dbReference type="SAM" id="MobiDB-lite"/>
    </source>
</evidence>
<proteinExistence type="predicted"/>
<dbReference type="RefSeq" id="WP_193429716.1">
    <property type="nucleotide sequence ID" value="NZ_JAAIYO010000013.1"/>
</dbReference>
<evidence type="ECO:0008006" key="5">
    <source>
        <dbReference type="Google" id="ProtNLM"/>
    </source>
</evidence>
<keyword evidence="4" id="KW-1185">Reference proteome</keyword>
<feature type="compositionally biased region" description="Pro residues" evidence="1">
    <location>
        <begin position="174"/>
        <end position="187"/>
    </location>
</feature>
<accession>A0ABR9PXA1</accession>
<keyword evidence="2" id="KW-0472">Membrane</keyword>
<evidence type="ECO:0000256" key="2">
    <source>
        <dbReference type="SAM" id="Phobius"/>
    </source>
</evidence>
<feature type="transmembrane region" description="Helical" evidence="2">
    <location>
        <begin position="121"/>
        <end position="139"/>
    </location>
</feature>
<dbReference type="Proteomes" id="UP001516472">
    <property type="component" value="Unassembled WGS sequence"/>
</dbReference>
<reference evidence="3 4" key="1">
    <citation type="submission" date="2020-02" db="EMBL/GenBank/DDBJ databases">
        <authorList>
            <person name="Babadi Z.K."/>
            <person name="Risdian C."/>
            <person name="Ebrahimipour G.H."/>
            <person name="Wink J."/>
        </authorList>
    </citation>
    <scope>NUCLEOTIDE SEQUENCE [LARGE SCALE GENOMIC DNA]</scope>
    <source>
        <strain evidence="3 4">ZKHCc1 1396</strain>
    </source>
</reference>
<protein>
    <recommendedName>
        <fullName evidence="5">YtkA-like domain-containing protein</fullName>
    </recommendedName>
</protein>
<name>A0ABR9PXA1_9BACT</name>
<keyword evidence="2" id="KW-0812">Transmembrane</keyword>
<keyword evidence="2" id="KW-1133">Transmembrane helix</keyword>
<evidence type="ECO:0000313" key="4">
    <source>
        <dbReference type="Proteomes" id="UP001516472"/>
    </source>
</evidence>
<dbReference type="EMBL" id="JAAIYO010000013">
    <property type="protein sequence ID" value="MBE4752519.1"/>
    <property type="molecule type" value="Genomic_DNA"/>
</dbReference>
<sequence>MDLIKVERRNEVLALSWQDAEDRLQGVITPADPHPGEPLRLTLSVGNLQGPPFEGGVTVSFSQEGVPGQVTRALKKDAVGWSTEFIPPEPGAWDVDVRFLTTRPKALHARFTVSETGVPLFVWRSLLGLFAVLLLLRVLTAMTRREVPAEPPADAADEAAAAPPAGATAETPAEPAPTPPVDPRADR</sequence>
<comment type="caution">
    <text evidence="3">The sequence shown here is derived from an EMBL/GenBank/DDBJ whole genome shotgun (WGS) entry which is preliminary data.</text>
</comment>